<dbReference type="InterPro" id="IPR029050">
    <property type="entry name" value="Immunoprotect_excell_Ig-like"/>
</dbReference>
<evidence type="ECO:0000256" key="2">
    <source>
        <dbReference type="SAM" id="MobiDB-lite"/>
    </source>
</evidence>
<proteinExistence type="predicted"/>
<dbReference type="EMBL" id="AWVQ01000695">
    <property type="protein sequence ID" value="ERK69470.1"/>
    <property type="molecule type" value="Genomic_DNA"/>
</dbReference>
<comment type="caution">
    <text evidence="4">The sequence shown here is derived from an EMBL/GenBank/DDBJ whole genome shotgun (WGS) entry which is preliminary data.</text>
</comment>
<evidence type="ECO:0000259" key="3">
    <source>
        <dbReference type="Pfam" id="PF11611"/>
    </source>
</evidence>
<dbReference type="Proteomes" id="UP000016605">
    <property type="component" value="Unassembled WGS sequence"/>
</dbReference>
<feature type="domain" description="DUF4352" evidence="3">
    <location>
        <begin position="25"/>
        <end position="148"/>
    </location>
</feature>
<dbReference type="HOGENOM" id="CLU_1707978_0_0_11"/>
<dbReference type="OrthoDB" id="3430849at2"/>
<dbReference type="Pfam" id="PF11611">
    <property type="entry name" value="DUF4352"/>
    <property type="match status" value="1"/>
</dbReference>
<evidence type="ECO:0000313" key="5">
    <source>
        <dbReference type="Proteomes" id="UP000016605"/>
    </source>
</evidence>
<dbReference type="InterPro" id="IPR029051">
    <property type="entry name" value="DUF4352"/>
</dbReference>
<dbReference type="RefSeq" id="WP_021764947.1">
    <property type="nucleotide sequence ID" value="NZ_KI272610.1"/>
</dbReference>
<dbReference type="Gene3D" id="2.60.40.1240">
    <property type="match status" value="1"/>
</dbReference>
<accession>U2R2K1</accession>
<feature type="region of interest" description="Disordered" evidence="2">
    <location>
        <begin position="1"/>
        <end position="20"/>
    </location>
</feature>
<keyword evidence="1" id="KW-0732">Signal</keyword>
<gene>
    <name evidence="4" type="ORF">N136_04206</name>
</gene>
<evidence type="ECO:0000256" key="1">
    <source>
        <dbReference type="ARBA" id="ARBA00022729"/>
    </source>
</evidence>
<feature type="non-terminal residue" evidence="4">
    <location>
        <position position="1"/>
    </location>
</feature>
<dbReference type="AlphaFoldDB" id="U2R2K1"/>
<evidence type="ECO:0000313" key="4">
    <source>
        <dbReference type="EMBL" id="ERK69470.1"/>
    </source>
</evidence>
<organism evidence="4 5">
    <name type="scientific">Leifsonia aquatica ATCC 14665</name>
    <dbReference type="NCBI Taxonomy" id="1358026"/>
    <lineage>
        <taxon>Bacteria</taxon>
        <taxon>Bacillati</taxon>
        <taxon>Actinomycetota</taxon>
        <taxon>Actinomycetes</taxon>
        <taxon>Micrococcales</taxon>
        <taxon>Microbacteriaceae</taxon>
        <taxon>Leifsonia</taxon>
    </lineage>
</organism>
<reference evidence="4 5" key="1">
    <citation type="submission" date="2013-08" db="EMBL/GenBank/DDBJ databases">
        <authorList>
            <person name="Weinstock G."/>
            <person name="Sodergren E."/>
            <person name="Wylie T."/>
            <person name="Fulton L."/>
            <person name="Fulton R."/>
            <person name="Fronick C."/>
            <person name="O'Laughlin M."/>
            <person name="Godfrey J."/>
            <person name="Miner T."/>
            <person name="Herter B."/>
            <person name="Appelbaum E."/>
            <person name="Cordes M."/>
            <person name="Lek S."/>
            <person name="Wollam A."/>
            <person name="Pepin K.H."/>
            <person name="Palsikar V.B."/>
            <person name="Mitreva M."/>
            <person name="Wilson R.K."/>
        </authorList>
    </citation>
    <scope>NUCLEOTIDE SEQUENCE [LARGE SCALE GENOMIC DNA]</scope>
    <source>
        <strain evidence="4 5">ATCC 14665</strain>
    </source>
</reference>
<name>U2R2K1_LEIAQ</name>
<sequence length="153" mass="14885">GGGATTGSSASAAPSAPAAPAAPGLNTPLTVGSFEYTALGVQDIGATAGTSPLTATAQGTFLQVDLKIANTGNSSATFIVNYVKLVDAAGKTYDADASATLYASPDQNAWVAGINPGNAIQGPILFDVPAGTAPASIQVSDNAFAKGKTITLG</sequence>
<dbReference type="PATRIC" id="fig|1358026.3.peg.3452"/>
<protein>
    <recommendedName>
        <fullName evidence="3">DUF4352 domain-containing protein</fullName>
    </recommendedName>
</protein>